<comment type="caution">
    <text evidence="9">The sequence shown here is derived from an EMBL/GenBank/DDBJ whole genome shotgun (WGS) entry which is preliminary data.</text>
</comment>
<evidence type="ECO:0000313" key="10">
    <source>
        <dbReference type="Proteomes" id="UP000237797"/>
    </source>
</evidence>
<evidence type="ECO:0000256" key="4">
    <source>
        <dbReference type="ARBA" id="ARBA00022544"/>
    </source>
</evidence>
<sequence>MVEKGRISGGQMALLLFVSTLGITVATIPYLAAKWAKQDMWLTPVPAAVSGLVAFFIAYFLHRRFPGETVIQCCPRIFGWFGKVIALVFLVTYIHANSLVIRIYADFVNGVFLRETPQVVVMGGMVLLCAAAVRGGLETVARATQFLALLTAGILGVVTLLSMPEWEMGNVLPILEHDLISVARGAAAPASWFNDFFLAAFLLPFVRKGDHAARWGVVGVVGSMLVLMLFHLIILFIVGNQSNKFLFPLFEAFRLISLSGFLEHVDAFLLAIWLFIIFVKISLMHYTIVLGAAQWLGLSDYKPLSLPIALILIAVAGWTVPNLTNLNQFFDGEFFVYNSLVQIVIPLALLAVAAIRGQKGKRGEEGGSWERDR</sequence>
<feature type="transmembrane region" description="Helical" evidence="8">
    <location>
        <begin position="44"/>
        <end position="61"/>
    </location>
</feature>
<dbReference type="Pfam" id="PF03845">
    <property type="entry name" value="Spore_permease"/>
    <property type="match status" value="1"/>
</dbReference>
<evidence type="ECO:0000256" key="1">
    <source>
        <dbReference type="ARBA" id="ARBA00004141"/>
    </source>
</evidence>
<dbReference type="Proteomes" id="UP000237797">
    <property type="component" value="Unassembled WGS sequence"/>
</dbReference>
<evidence type="ECO:0000313" key="9">
    <source>
        <dbReference type="EMBL" id="PRX40209.1"/>
    </source>
</evidence>
<feature type="transmembrane region" description="Helical" evidence="8">
    <location>
        <begin position="335"/>
        <end position="355"/>
    </location>
</feature>
<evidence type="ECO:0000256" key="8">
    <source>
        <dbReference type="SAM" id="Phobius"/>
    </source>
</evidence>
<dbReference type="GO" id="GO:0016020">
    <property type="term" value="C:membrane"/>
    <property type="evidence" value="ECO:0007669"/>
    <property type="project" value="UniProtKB-SubCell"/>
</dbReference>
<evidence type="ECO:0000256" key="5">
    <source>
        <dbReference type="ARBA" id="ARBA00022692"/>
    </source>
</evidence>
<gene>
    <name evidence="9" type="ORF">CLV97_1156</name>
</gene>
<evidence type="ECO:0000256" key="7">
    <source>
        <dbReference type="ARBA" id="ARBA00023136"/>
    </source>
</evidence>
<accession>A0A2T0LDR9</accession>
<dbReference type="PANTHER" id="PTHR34975:SF2">
    <property type="entry name" value="SPORE GERMINATION PROTEIN A2"/>
    <property type="match status" value="1"/>
</dbReference>
<dbReference type="EMBL" id="PVNE01000015">
    <property type="protein sequence ID" value="PRX40209.1"/>
    <property type="molecule type" value="Genomic_DNA"/>
</dbReference>
<organism evidence="9 10">
    <name type="scientific">Planifilum fimeticola</name>
    <dbReference type="NCBI Taxonomy" id="201975"/>
    <lineage>
        <taxon>Bacteria</taxon>
        <taxon>Bacillati</taxon>
        <taxon>Bacillota</taxon>
        <taxon>Bacilli</taxon>
        <taxon>Bacillales</taxon>
        <taxon>Thermoactinomycetaceae</taxon>
        <taxon>Planifilum</taxon>
    </lineage>
</organism>
<feature type="transmembrane region" description="Helical" evidence="8">
    <location>
        <begin position="304"/>
        <end position="323"/>
    </location>
</feature>
<keyword evidence="10" id="KW-1185">Reference proteome</keyword>
<feature type="transmembrane region" description="Helical" evidence="8">
    <location>
        <begin position="12"/>
        <end position="32"/>
    </location>
</feature>
<keyword evidence="4" id="KW-0309">Germination</keyword>
<dbReference type="InterPro" id="IPR004761">
    <property type="entry name" value="Spore_GerAB"/>
</dbReference>
<keyword evidence="7 8" id="KW-0472">Membrane</keyword>
<dbReference type="NCBIfam" id="TIGR00912">
    <property type="entry name" value="2A0309"/>
    <property type="match status" value="1"/>
</dbReference>
<keyword evidence="5 8" id="KW-0812">Transmembrane</keyword>
<keyword evidence="6 8" id="KW-1133">Transmembrane helix</keyword>
<feature type="transmembrane region" description="Helical" evidence="8">
    <location>
        <begin position="215"/>
        <end position="238"/>
    </location>
</feature>
<keyword evidence="3" id="KW-0813">Transport</keyword>
<dbReference type="PANTHER" id="PTHR34975">
    <property type="entry name" value="SPORE GERMINATION PROTEIN A2"/>
    <property type="match status" value="1"/>
</dbReference>
<comment type="subcellular location">
    <subcellularLocation>
        <location evidence="1">Membrane</location>
        <topology evidence="1">Multi-pass membrane protein</topology>
    </subcellularLocation>
</comment>
<dbReference type="RefSeq" id="WP_170070449.1">
    <property type="nucleotide sequence ID" value="NZ_PVNE01000015.1"/>
</dbReference>
<comment type="similarity">
    <text evidence="2">Belongs to the amino acid-polyamine-organocation (APC) superfamily. Spore germination protein (SGP) (TC 2.A.3.9) family.</text>
</comment>
<feature type="transmembrane region" description="Helical" evidence="8">
    <location>
        <begin position="73"/>
        <end position="96"/>
    </location>
</feature>
<feature type="transmembrane region" description="Helical" evidence="8">
    <location>
        <begin position="116"/>
        <end position="134"/>
    </location>
</feature>
<feature type="transmembrane region" description="Helical" evidence="8">
    <location>
        <begin position="183"/>
        <end position="203"/>
    </location>
</feature>
<feature type="transmembrane region" description="Helical" evidence="8">
    <location>
        <begin position="267"/>
        <end position="292"/>
    </location>
</feature>
<feature type="transmembrane region" description="Helical" evidence="8">
    <location>
        <begin position="146"/>
        <end position="163"/>
    </location>
</feature>
<dbReference type="AlphaFoldDB" id="A0A2T0LDR9"/>
<dbReference type="GO" id="GO:0009847">
    <property type="term" value="P:spore germination"/>
    <property type="evidence" value="ECO:0007669"/>
    <property type="project" value="InterPro"/>
</dbReference>
<evidence type="ECO:0000256" key="6">
    <source>
        <dbReference type="ARBA" id="ARBA00022989"/>
    </source>
</evidence>
<evidence type="ECO:0000256" key="3">
    <source>
        <dbReference type="ARBA" id="ARBA00022448"/>
    </source>
</evidence>
<name>A0A2T0LDR9_9BACL</name>
<reference evidence="9 10" key="1">
    <citation type="submission" date="2018-03" db="EMBL/GenBank/DDBJ databases">
        <title>Genomic Encyclopedia of Archaeal and Bacterial Type Strains, Phase II (KMG-II): from individual species to whole genera.</title>
        <authorList>
            <person name="Goeker M."/>
        </authorList>
    </citation>
    <scope>NUCLEOTIDE SEQUENCE [LARGE SCALE GENOMIC DNA]</scope>
    <source>
        <strain evidence="9 10">DSM 44946</strain>
    </source>
</reference>
<evidence type="ECO:0000256" key="2">
    <source>
        <dbReference type="ARBA" id="ARBA00007998"/>
    </source>
</evidence>
<proteinExistence type="inferred from homology"/>
<protein>
    <submittedName>
        <fullName evidence="9">Spore germination protein KB</fullName>
    </submittedName>
</protein>